<dbReference type="Proteomes" id="UP000000564">
    <property type="component" value="Chromosome"/>
</dbReference>
<dbReference type="RefSeq" id="WP_011054867.1">
    <property type="nucleotide sequence ID" value="NC_004070.1"/>
</dbReference>
<gene>
    <name evidence="1" type="ordered locus">SpyM3_1422</name>
</gene>
<protein>
    <submittedName>
        <fullName evidence="1">Uncharacterized protein</fullName>
    </submittedName>
</protein>
<dbReference type="AlphaFoldDB" id="A0A0H2UVY6"/>
<name>A0A0H2UVY6_STRP3</name>
<dbReference type="HOGENOM" id="CLU_2652892_0_0_9"/>
<reference evidence="1 2" key="1">
    <citation type="journal article" date="2002" name="Proc. Natl. Acad. Sci. U.S.A.">
        <title>Genome sequence of a serotype M3 strain of group A Streptococcus: phage-encoded toxins, the high-virulence phenotype, and clone emergence.</title>
        <authorList>
            <person name="Beres S.B."/>
            <person name="Sylva G.L."/>
            <person name="Barbian K.D."/>
            <person name="Lei B."/>
            <person name="Hoff J.S."/>
            <person name="Mammarella N.D."/>
            <person name="Liu M.Y."/>
            <person name="Smoot J.C."/>
            <person name="Porcella S.F."/>
            <person name="Parkins L.D."/>
            <person name="Campbell D.S."/>
            <person name="Smith T.M."/>
            <person name="McCormick J.K."/>
            <person name="Leung D.Y."/>
            <person name="Schlievert P.M."/>
            <person name="Musser J.M."/>
        </authorList>
    </citation>
    <scope>NUCLEOTIDE SEQUENCE [LARGE SCALE GENOMIC DNA]</scope>
    <source>
        <strain evidence="2">ATCC BAA-595 / MGAS315</strain>
    </source>
</reference>
<sequence>MEGLEYKQLAERESLSELSLKLRYTLNAKKVDVGKLKYDKHRLTIKRSYQKASRSQADSDSSIVERIQMLNNHFQNR</sequence>
<evidence type="ECO:0000313" key="1">
    <source>
        <dbReference type="EMBL" id="AAM80029.1"/>
    </source>
</evidence>
<dbReference type="KEGG" id="spg:SpyM3_1422"/>
<accession>A0A0H2UVY6</accession>
<proteinExistence type="predicted"/>
<dbReference type="EMBL" id="AE014074">
    <property type="protein sequence ID" value="AAM80029.1"/>
    <property type="molecule type" value="Genomic_DNA"/>
</dbReference>
<evidence type="ECO:0000313" key="2">
    <source>
        <dbReference type="Proteomes" id="UP000000564"/>
    </source>
</evidence>
<organism evidence="1 2">
    <name type="scientific">Streptococcus pyogenes serotype M3 (strain ATCC BAA-595 / MGAS315)</name>
    <dbReference type="NCBI Taxonomy" id="198466"/>
    <lineage>
        <taxon>Bacteria</taxon>
        <taxon>Bacillati</taxon>
        <taxon>Bacillota</taxon>
        <taxon>Bacilli</taxon>
        <taxon>Lactobacillales</taxon>
        <taxon>Streptococcaceae</taxon>
        <taxon>Streptococcus</taxon>
    </lineage>
</organism>